<dbReference type="PROSITE" id="PS50949">
    <property type="entry name" value="HTH_GNTR"/>
    <property type="match status" value="1"/>
</dbReference>
<feature type="compositionally biased region" description="Basic residues" evidence="6">
    <location>
        <begin position="1"/>
        <end position="11"/>
    </location>
</feature>
<evidence type="ECO:0000256" key="5">
    <source>
        <dbReference type="ARBA" id="ARBA00023163"/>
    </source>
</evidence>
<dbReference type="InterPro" id="IPR000524">
    <property type="entry name" value="Tscrpt_reg_HTH_GntR"/>
</dbReference>
<dbReference type="SMART" id="SM00345">
    <property type="entry name" value="HTH_GNTR"/>
    <property type="match status" value="1"/>
</dbReference>
<dbReference type="Proteomes" id="UP001198862">
    <property type="component" value="Unassembled WGS sequence"/>
</dbReference>
<dbReference type="SUPFAM" id="SSF46785">
    <property type="entry name" value="Winged helix' DNA-binding domain"/>
    <property type="match status" value="1"/>
</dbReference>
<keyword evidence="8" id="KW-0808">Transferase</keyword>
<dbReference type="CDD" id="cd07377">
    <property type="entry name" value="WHTH_GntR"/>
    <property type="match status" value="1"/>
</dbReference>
<dbReference type="GO" id="GO:0008483">
    <property type="term" value="F:transaminase activity"/>
    <property type="evidence" value="ECO:0007669"/>
    <property type="project" value="UniProtKB-KW"/>
</dbReference>
<evidence type="ECO:0000313" key="9">
    <source>
        <dbReference type="Proteomes" id="UP001198862"/>
    </source>
</evidence>
<dbReference type="PANTHER" id="PTHR46577">
    <property type="entry name" value="HTH-TYPE TRANSCRIPTIONAL REGULATORY PROTEIN GABR"/>
    <property type="match status" value="1"/>
</dbReference>
<name>A0ABS8KT54_9HYPH</name>
<dbReference type="PANTHER" id="PTHR46577:SF1">
    <property type="entry name" value="HTH-TYPE TRANSCRIPTIONAL REGULATORY PROTEIN GABR"/>
    <property type="match status" value="1"/>
</dbReference>
<comment type="similarity">
    <text evidence="1">In the C-terminal section; belongs to the class-I pyridoxal-phosphate-dependent aminotransferase family.</text>
</comment>
<dbReference type="InterPro" id="IPR015421">
    <property type="entry name" value="PyrdxlP-dep_Trfase_major"/>
</dbReference>
<evidence type="ECO:0000313" key="8">
    <source>
        <dbReference type="EMBL" id="MCC8429257.1"/>
    </source>
</evidence>
<dbReference type="Gene3D" id="1.10.10.10">
    <property type="entry name" value="Winged helix-like DNA-binding domain superfamily/Winged helix DNA-binding domain"/>
    <property type="match status" value="1"/>
</dbReference>
<gene>
    <name evidence="8" type="ORF">LJ725_09775</name>
</gene>
<dbReference type="InterPro" id="IPR051446">
    <property type="entry name" value="HTH_trans_reg/aminotransferase"/>
</dbReference>
<keyword evidence="2" id="KW-0663">Pyridoxal phosphate</keyword>
<keyword evidence="5" id="KW-0804">Transcription</keyword>
<feature type="region of interest" description="Disordered" evidence="6">
    <location>
        <begin position="1"/>
        <end position="25"/>
    </location>
</feature>
<dbReference type="InterPro" id="IPR036388">
    <property type="entry name" value="WH-like_DNA-bd_sf"/>
</dbReference>
<dbReference type="Pfam" id="PF00392">
    <property type="entry name" value="GntR"/>
    <property type="match status" value="1"/>
</dbReference>
<sequence length="513" mass="54905">MKPRSTPRTRRAPPLGLALDPSAPEPLHRQIGEQMRRAILEGRLKPGTRLPSSRLMAQDLDCARGTVVLAFDQLVAEGYVVGQAGSAMSVAADLPDEMLTVPRSGTPPQGSTVGRPAVARRTRALLAESPSPVPAGPPIAFPTGQPDREAFPFALWAKLLEREWRRPGVEAASAVHPFGHAGLREAIATYLGVARGFTCDPGSVVVTTGIRHGLSLFAQVVLDAGDTAWIEEPGFVGVREALAASGVRAVPVAIDGSGFSAEAAQALAPEARLAVVAAAHHFPLGTVLGLQRRLELLSWAERRKGWIAEDDFDGEYRYSGRPLPPLRSLDRAGRVAYFSSFSKLLFPALRLSFLVLPASLVEATERIIDRVSVRAPLLGQGALARFIADGHLATHLRRTRQLYAGRREALLEAAARHLDGLMTIAPDPGGMHVIASPVPRLVPRFDDVAVTAAASARDLTVQPLSVCYAGRARQHGLILGYAGTPEAEIDRALVKLRDVVLGATGRPRRGRPR</sequence>
<feature type="domain" description="HTH gntR-type" evidence="7">
    <location>
        <begin position="25"/>
        <end position="93"/>
    </location>
</feature>
<accession>A0ABS8KT54</accession>
<evidence type="ECO:0000259" key="7">
    <source>
        <dbReference type="PROSITE" id="PS50949"/>
    </source>
</evidence>
<evidence type="ECO:0000256" key="6">
    <source>
        <dbReference type="SAM" id="MobiDB-lite"/>
    </source>
</evidence>
<keyword evidence="4" id="KW-0238">DNA-binding</keyword>
<evidence type="ECO:0000256" key="1">
    <source>
        <dbReference type="ARBA" id="ARBA00005384"/>
    </source>
</evidence>
<dbReference type="SUPFAM" id="SSF53383">
    <property type="entry name" value="PLP-dependent transferases"/>
    <property type="match status" value="1"/>
</dbReference>
<dbReference type="InterPro" id="IPR036390">
    <property type="entry name" value="WH_DNA-bd_sf"/>
</dbReference>
<dbReference type="Gene3D" id="3.40.640.10">
    <property type="entry name" value="Type I PLP-dependent aspartate aminotransferase-like (Major domain)"/>
    <property type="match status" value="1"/>
</dbReference>
<keyword evidence="8" id="KW-0032">Aminotransferase</keyword>
<proteinExistence type="inferred from homology"/>
<dbReference type="Pfam" id="PF00155">
    <property type="entry name" value="Aminotran_1_2"/>
    <property type="match status" value="1"/>
</dbReference>
<dbReference type="CDD" id="cd00609">
    <property type="entry name" value="AAT_like"/>
    <property type="match status" value="1"/>
</dbReference>
<dbReference type="InterPro" id="IPR015424">
    <property type="entry name" value="PyrdxlP-dep_Trfase"/>
</dbReference>
<keyword evidence="9" id="KW-1185">Reference proteome</keyword>
<dbReference type="RefSeq" id="WP_230550464.1">
    <property type="nucleotide sequence ID" value="NZ_JAJISD010000003.1"/>
</dbReference>
<dbReference type="InterPro" id="IPR004839">
    <property type="entry name" value="Aminotransferase_I/II_large"/>
</dbReference>
<dbReference type="EMBL" id="JAJISD010000003">
    <property type="protein sequence ID" value="MCC8429257.1"/>
    <property type="molecule type" value="Genomic_DNA"/>
</dbReference>
<organism evidence="8 9">
    <name type="scientific">Reyranella aquatilis</name>
    <dbReference type="NCBI Taxonomy" id="2035356"/>
    <lineage>
        <taxon>Bacteria</taxon>
        <taxon>Pseudomonadati</taxon>
        <taxon>Pseudomonadota</taxon>
        <taxon>Alphaproteobacteria</taxon>
        <taxon>Hyphomicrobiales</taxon>
        <taxon>Reyranellaceae</taxon>
        <taxon>Reyranella</taxon>
    </lineage>
</organism>
<evidence type="ECO:0000256" key="3">
    <source>
        <dbReference type="ARBA" id="ARBA00023015"/>
    </source>
</evidence>
<comment type="caution">
    <text evidence="8">The sequence shown here is derived from an EMBL/GenBank/DDBJ whole genome shotgun (WGS) entry which is preliminary data.</text>
</comment>
<keyword evidence="3" id="KW-0805">Transcription regulation</keyword>
<reference evidence="8 9" key="1">
    <citation type="submission" date="2021-11" db="EMBL/GenBank/DDBJ databases">
        <authorList>
            <person name="Lee D.-H."/>
            <person name="Kim S.-B."/>
        </authorList>
    </citation>
    <scope>NUCLEOTIDE SEQUENCE [LARGE SCALE GENOMIC DNA]</scope>
    <source>
        <strain evidence="8 9">KCTC 52223</strain>
    </source>
</reference>
<protein>
    <submittedName>
        <fullName evidence="8">PLP-dependent aminotransferase family protein</fullName>
    </submittedName>
</protein>
<evidence type="ECO:0000256" key="4">
    <source>
        <dbReference type="ARBA" id="ARBA00023125"/>
    </source>
</evidence>
<evidence type="ECO:0000256" key="2">
    <source>
        <dbReference type="ARBA" id="ARBA00022898"/>
    </source>
</evidence>